<evidence type="ECO:0000256" key="6">
    <source>
        <dbReference type="ARBA" id="ARBA00023136"/>
    </source>
</evidence>
<keyword evidence="3" id="KW-1003">Cell membrane</keyword>
<feature type="transmembrane region" description="Helical" evidence="7">
    <location>
        <begin position="31"/>
        <end position="51"/>
    </location>
</feature>
<keyword evidence="6 7" id="KW-0472">Membrane</keyword>
<evidence type="ECO:0000256" key="7">
    <source>
        <dbReference type="SAM" id="Phobius"/>
    </source>
</evidence>
<proteinExistence type="predicted"/>
<evidence type="ECO:0000256" key="1">
    <source>
        <dbReference type="ARBA" id="ARBA00004651"/>
    </source>
</evidence>
<protein>
    <recommendedName>
        <fullName evidence="9">L-arabinose transport system permease protein AraQ</fullName>
    </recommendedName>
</protein>
<evidence type="ECO:0000313" key="8">
    <source>
        <dbReference type="EMBL" id="MPM62672.1"/>
    </source>
</evidence>
<dbReference type="PANTHER" id="PTHR43744:SF8">
    <property type="entry name" value="SN-GLYCEROL-3-PHOSPHATE TRANSPORT SYSTEM PERMEASE PROTEIN UGPE"/>
    <property type="match status" value="1"/>
</dbReference>
<dbReference type="GO" id="GO:0005886">
    <property type="term" value="C:plasma membrane"/>
    <property type="evidence" value="ECO:0007669"/>
    <property type="project" value="UniProtKB-SubCell"/>
</dbReference>
<dbReference type="EMBL" id="VSSQ01018988">
    <property type="protein sequence ID" value="MPM62672.1"/>
    <property type="molecule type" value="Genomic_DNA"/>
</dbReference>
<gene>
    <name evidence="8" type="ORF">SDC9_109549</name>
</gene>
<dbReference type="AlphaFoldDB" id="A0A645BBH9"/>
<dbReference type="PANTHER" id="PTHR43744">
    <property type="entry name" value="ABC TRANSPORTER PERMEASE PROTEIN MG189-RELATED-RELATED"/>
    <property type="match status" value="1"/>
</dbReference>
<evidence type="ECO:0000256" key="5">
    <source>
        <dbReference type="ARBA" id="ARBA00022989"/>
    </source>
</evidence>
<dbReference type="InterPro" id="IPR035906">
    <property type="entry name" value="MetI-like_sf"/>
</dbReference>
<evidence type="ECO:0008006" key="9">
    <source>
        <dbReference type="Google" id="ProtNLM"/>
    </source>
</evidence>
<evidence type="ECO:0000256" key="4">
    <source>
        <dbReference type="ARBA" id="ARBA00022692"/>
    </source>
</evidence>
<dbReference type="Gene3D" id="1.10.3720.10">
    <property type="entry name" value="MetI-like"/>
    <property type="match status" value="1"/>
</dbReference>
<sequence length="67" mass="7068">MWPLIVTNTTKMRTAPIGIKMFLDETEGSHLGVMMAGAVIVIAPAILVFIIGQKQFVKALAGGAIKG</sequence>
<reference evidence="8" key="1">
    <citation type="submission" date="2019-08" db="EMBL/GenBank/DDBJ databases">
        <authorList>
            <person name="Kucharzyk K."/>
            <person name="Murdoch R.W."/>
            <person name="Higgins S."/>
            <person name="Loffler F."/>
        </authorList>
    </citation>
    <scope>NUCLEOTIDE SEQUENCE</scope>
</reference>
<evidence type="ECO:0000256" key="3">
    <source>
        <dbReference type="ARBA" id="ARBA00022475"/>
    </source>
</evidence>
<name>A0A645BBH9_9ZZZZ</name>
<accession>A0A645BBH9</accession>
<keyword evidence="4 7" id="KW-0812">Transmembrane</keyword>
<evidence type="ECO:0000256" key="2">
    <source>
        <dbReference type="ARBA" id="ARBA00022448"/>
    </source>
</evidence>
<keyword evidence="5 7" id="KW-1133">Transmembrane helix</keyword>
<comment type="subcellular location">
    <subcellularLocation>
        <location evidence="1">Cell membrane</location>
        <topology evidence="1">Multi-pass membrane protein</topology>
    </subcellularLocation>
</comment>
<organism evidence="8">
    <name type="scientific">bioreactor metagenome</name>
    <dbReference type="NCBI Taxonomy" id="1076179"/>
    <lineage>
        <taxon>unclassified sequences</taxon>
        <taxon>metagenomes</taxon>
        <taxon>ecological metagenomes</taxon>
    </lineage>
</organism>
<comment type="caution">
    <text evidence="8">The sequence shown here is derived from an EMBL/GenBank/DDBJ whole genome shotgun (WGS) entry which is preliminary data.</text>
</comment>
<dbReference type="SUPFAM" id="SSF161098">
    <property type="entry name" value="MetI-like"/>
    <property type="match status" value="1"/>
</dbReference>
<keyword evidence="2" id="KW-0813">Transport</keyword>